<evidence type="ECO:0000259" key="3">
    <source>
        <dbReference type="PROSITE" id="PS50043"/>
    </source>
</evidence>
<keyword evidence="2" id="KW-0067">ATP-binding</keyword>
<dbReference type="PANTHER" id="PTHR16305">
    <property type="entry name" value="TESTICULAR SOLUBLE ADENYLYL CYCLASE"/>
    <property type="match status" value="1"/>
</dbReference>
<name>A0A930YNH8_9ACTN</name>
<dbReference type="RefSeq" id="WP_194694818.1">
    <property type="nucleotide sequence ID" value="NZ_JADKPO010000002.1"/>
</dbReference>
<dbReference type="GO" id="GO:0003677">
    <property type="term" value="F:DNA binding"/>
    <property type="evidence" value="ECO:0007669"/>
    <property type="project" value="InterPro"/>
</dbReference>
<accession>A0A930YNH8</accession>
<dbReference type="InterPro" id="IPR003593">
    <property type="entry name" value="AAA+_ATPase"/>
</dbReference>
<dbReference type="InterPro" id="IPR011990">
    <property type="entry name" value="TPR-like_helical_dom_sf"/>
</dbReference>
<organism evidence="4 5">
    <name type="scientific">Nocardioides agariphilus</name>
    <dbReference type="NCBI Taxonomy" id="433664"/>
    <lineage>
        <taxon>Bacteria</taxon>
        <taxon>Bacillati</taxon>
        <taxon>Actinomycetota</taxon>
        <taxon>Actinomycetes</taxon>
        <taxon>Propionibacteriales</taxon>
        <taxon>Nocardioidaceae</taxon>
        <taxon>Nocardioides</taxon>
    </lineage>
</organism>
<dbReference type="SUPFAM" id="SSF46894">
    <property type="entry name" value="C-terminal effector domain of the bipartite response regulators"/>
    <property type="match status" value="1"/>
</dbReference>
<dbReference type="GO" id="GO:0005737">
    <property type="term" value="C:cytoplasm"/>
    <property type="evidence" value="ECO:0007669"/>
    <property type="project" value="TreeGrafter"/>
</dbReference>
<evidence type="ECO:0000256" key="2">
    <source>
        <dbReference type="ARBA" id="ARBA00022840"/>
    </source>
</evidence>
<dbReference type="SMART" id="SM00421">
    <property type="entry name" value="HTH_LUXR"/>
    <property type="match status" value="1"/>
</dbReference>
<dbReference type="Gene3D" id="1.10.10.10">
    <property type="entry name" value="Winged helix-like DNA-binding domain superfamily/Winged helix DNA-binding domain"/>
    <property type="match status" value="1"/>
</dbReference>
<proteinExistence type="predicted"/>
<keyword evidence="5" id="KW-1185">Reference proteome</keyword>
<dbReference type="GO" id="GO:0006355">
    <property type="term" value="P:regulation of DNA-templated transcription"/>
    <property type="evidence" value="ECO:0007669"/>
    <property type="project" value="InterPro"/>
</dbReference>
<dbReference type="PROSITE" id="PS50043">
    <property type="entry name" value="HTH_LUXR_2"/>
    <property type="match status" value="1"/>
</dbReference>
<dbReference type="Gene3D" id="1.25.40.10">
    <property type="entry name" value="Tetratricopeptide repeat domain"/>
    <property type="match status" value="1"/>
</dbReference>
<dbReference type="SUPFAM" id="SSF48452">
    <property type="entry name" value="TPR-like"/>
    <property type="match status" value="1"/>
</dbReference>
<reference evidence="4" key="1">
    <citation type="submission" date="2020-11" db="EMBL/GenBank/DDBJ databases">
        <title>Nocardioides cynanchi sp. nov., isolated from soil of rhizosphere of Cynanchum wilfordii.</title>
        <authorList>
            <person name="Lee J.-S."/>
            <person name="Suh M.K."/>
            <person name="Kim J.-S."/>
        </authorList>
    </citation>
    <scope>NUCLEOTIDE SEQUENCE</scope>
    <source>
        <strain evidence="4">KCTC 19276</strain>
    </source>
</reference>
<dbReference type="CDD" id="cd06170">
    <property type="entry name" value="LuxR_C_like"/>
    <property type="match status" value="1"/>
</dbReference>
<dbReference type="PANTHER" id="PTHR16305:SF35">
    <property type="entry name" value="TRANSCRIPTIONAL ACTIVATOR DOMAIN"/>
    <property type="match status" value="1"/>
</dbReference>
<dbReference type="GO" id="GO:0004016">
    <property type="term" value="F:adenylate cyclase activity"/>
    <property type="evidence" value="ECO:0007669"/>
    <property type="project" value="TreeGrafter"/>
</dbReference>
<comment type="caution">
    <text evidence="4">The sequence shown here is derived from an EMBL/GenBank/DDBJ whole genome shotgun (WGS) entry which is preliminary data.</text>
</comment>
<dbReference type="Proteomes" id="UP000660668">
    <property type="component" value="Unassembled WGS sequence"/>
</dbReference>
<dbReference type="PRINTS" id="PR00038">
    <property type="entry name" value="HTHLUXR"/>
</dbReference>
<gene>
    <name evidence="4" type="ORF">ISU10_02655</name>
</gene>
<protein>
    <submittedName>
        <fullName evidence="4">AAA family ATPase</fullName>
    </submittedName>
</protein>
<sequence>MRLLERETQLGALRDYATDAARGDGRLVLVAGEAGIGKSSLVEAFVGELPEARVAWCVCDGAFTPSALGPLRDVADQWGGAVRRATEESADRDHRFVALLAMLREHPGLSVLVLEDLHFADEATLNLVGYLGRRLREVRAIVVATYRDDGLADNRALREALGEVSTQRAVRRIALPPLTVAAVSELSAGSGREAGVLHALTGGNPFFVSEVLHHGTDGLPASARDAVLARAGRLSAEGRAVLDAAALIGARVDQDLLAAVVPDVSGAMDEPVVAGLLVADGPELRFRHEIARMAVEQEVGPHGALQTHRRILLELTRAGVDDDARLAHHAEGAGDAAAVVEHARRAGDRSAALSSRREAVAQYRRALRYADGARPRAELLSALAQELVALDLWAPAADALEEAVELWHRLEEPRLEGDSRRRLAAAYWRACRGPESIASIRQARQVLERVGPCHELAAVLLSYTGIELAEGNPEAATALTHRALEMSEALGLTDLVSQALNNLSCIAFEGQRQDWQTPLQRSLDVALANRLPVQAAYAYTNLQEFTSGTMRYAEAERWYREGAAYCEEHDLDTWGLCLAGGQALVLALTSRWDEVESISAGPLGGDRSSPINRVTFLVPLGLSRARTGAGGAWEPLEEAAASTDALGEAYWAAYVRAARAEVAWLAGERAVAEEELAVAAAHAADAPVQRATVALQRFRITGEADPDAVDLPAPHAAELKGDIGEAVRLWEDVGRPYDAAMALLGSREVQDLRDALRRFEALGAEPAAALARRKLRAAGVRVGSAGPRPTTREHPDGLTAREREVLTLIAEGLSDQAIADRLVISPRTVHHHVAALLAKLGVPNRKEAAARATG</sequence>
<dbReference type="InterPro" id="IPR016032">
    <property type="entry name" value="Sig_transdc_resp-reg_C-effctor"/>
</dbReference>
<dbReference type="GO" id="GO:0005524">
    <property type="term" value="F:ATP binding"/>
    <property type="evidence" value="ECO:0007669"/>
    <property type="project" value="UniProtKB-KW"/>
</dbReference>
<dbReference type="InterPro" id="IPR041664">
    <property type="entry name" value="AAA_16"/>
</dbReference>
<feature type="domain" description="HTH luxR-type" evidence="3">
    <location>
        <begin position="791"/>
        <end position="854"/>
    </location>
</feature>
<evidence type="ECO:0000256" key="1">
    <source>
        <dbReference type="ARBA" id="ARBA00022741"/>
    </source>
</evidence>
<dbReference type="Pfam" id="PF13191">
    <property type="entry name" value="AAA_16"/>
    <property type="match status" value="1"/>
</dbReference>
<dbReference type="SMART" id="SM00382">
    <property type="entry name" value="AAA"/>
    <property type="match status" value="1"/>
</dbReference>
<evidence type="ECO:0000313" key="4">
    <source>
        <dbReference type="EMBL" id="MBF4766665.1"/>
    </source>
</evidence>
<evidence type="ECO:0000313" key="5">
    <source>
        <dbReference type="Proteomes" id="UP000660668"/>
    </source>
</evidence>
<dbReference type="SUPFAM" id="SSF52540">
    <property type="entry name" value="P-loop containing nucleoside triphosphate hydrolases"/>
    <property type="match status" value="1"/>
</dbReference>
<dbReference type="InterPro" id="IPR027417">
    <property type="entry name" value="P-loop_NTPase"/>
</dbReference>
<dbReference type="EMBL" id="JADKPO010000002">
    <property type="protein sequence ID" value="MBF4766665.1"/>
    <property type="molecule type" value="Genomic_DNA"/>
</dbReference>
<dbReference type="AlphaFoldDB" id="A0A930YNH8"/>
<dbReference type="Gene3D" id="3.40.50.300">
    <property type="entry name" value="P-loop containing nucleotide triphosphate hydrolases"/>
    <property type="match status" value="1"/>
</dbReference>
<keyword evidence="1" id="KW-0547">Nucleotide-binding</keyword>
<dbReference type="InterPro" id="IPR036388">
    <property type="entry name" value="WH-like_DNA-bd_sf"/>
</dbReference>
<dbReference type="Pfam" id="PF00196">
    <property type="entry name" value="GerE"/>
    <property type="match status" value="1"/>
</dbReference>
<dbReference type="InterPro" id="IPR000792">
    <property type="entry name" value="Tscrpt_reg_LuxR_C"/>
</dbReference>